<dbReference type="PANTHER" id="PTHR43814:SF1">
    <property type="entry name" value="ARGININOSUCCINATE LYASE"/>
    <property type="match status" value="1"/>
</dbReference>
<keyword evidence="4" id="KW-0055">Arginine biosynthesis</keyword>
<name>A0A227KIB6_9BURK</name>
<dbReference type="Pfam" id="PF00206">
    <property type="entry name" value="Lyase_1"/>
    <property type="match status" value="1"/>
</dbReference>
<dbReference type="Gene3D" id="1.20.200.10">
    <property type="entry name" value="Fumarase/aspartase (Central domain)"/>
    <property type="match status" value="1"/>
</dbReference>
<dbReference type="PRINTS" id="PR00145">
    <property type="entry name" value="ARGSUCLYASE"/>
</dbReference>
<dbReference type="InterPro" id="IPR024083">
    <property type="entry name" value="Fumarase/histidase_N"/>
</dbReference>
<dbReference type="EMBL" id="NHMP01000004">
    <property type="protein sequence ID" value="OXE47701.1"/>
    <property type="molecule type" value="Genomic_DNA"/>
</dbReference>
<dbReference type="PANTHER" id="PTHR43814">
    <property type="entry name" value="ARGININOSUCCINATE LYASE"/>
    <property type="match status" value="1"/>
</dbReference>
<keyword evidence="5 8" id="KW-0456">Lyase</keyword>
<dbReference type="RefSeq" id="WP_066595184.1">
    <property type="nucleotide sequence ID" value="NZ_CAJTBZ010000002.1"/>
</dbReference>
<dbReference type="InterPro" id="IPR029419">
    <property type="entry name" value="Arg_succ_lyase_C"/>
</dbReference>
<evidence type="ECO:0000256" key="1">
    <source>
        <dbReference type="ARBA" id="ARBA00000985"/>
    </source>
</evidence>
<dbReference type="PRINTS" id="PR00149">
    <property type="entry name" value="FUMRATELYASE"/>
</dbReference>
<keyword evidence="4" id="KW-0028">Amino-acid biosynthesis</keyword>
<evidence type="ECO:0000256" key="3">
    <source>
        <dbReference type="ARBA" id="ARBA00012338"/>
    </source>
</evidence>
<organism evidence="8 9">
    <name type="scientific">Turicimonas muris</name>
    <dbReference type="NCBI Taxonomy" id="1796652"/>
    <lineage>
        <taxon>Bacteria</taxon>
        <taxon>Pseudomonadati</taxon>
        <taxon>Pseudomonadota</taxon>
        <taxon>Betaproteobacteria</taxon>
        <taxon>Burkholderiales</taxon>
        <taxon>Sutterellaceae</taxon>
        <taxon>Turicimonas</taxon>
    </lineage>
</organism>
<evidence type="ECO:0000256" key="2">
    <source>
        <dbReference type="ARBA" id="ARBA00004941"/>
    </source>
</evidence>
<dbReference type="GeneID" id="78362730"/>
<dbReference type="EC" id="4.3.2.1" evidence="3"/>
<dbReference type="InterPro" id="IPR009049">
    <property type="entry name" value="Argininosuccinate_lyase"/>
</dbReference>
<evidence type="ECO:0000259" key="7">
    <source>
        <dbReference type="Pfam" id="PF14698"/>
    </source>
</evidence>
<dbReference type="InterPro" id="IPR008948">
    <property type="entry name" value="L-Aspartase-like"/>
</dbReference>
<proteinExistence type="predicted"/>
<feature type="domain" description="Argininosuccinate lyase C-terminal" evidence="7">
    <location>
        <begin position="342"/>
        <end position="396"/>
    </location>
</feature>
<keyword evidence="9" id="KW-1185">Reference proteome</keyword>
<dbReference type="Proteomes" id="UP000214610">
    <property type="component" value="Unassembled WGS sequence"/>
</dbReference>
<comment type="catalytic activity">
    <reaction evidence="1">
        <text>2-(N(omega)-L-arginino)succinate = fumarate + L-arginine</text>
        <dbReference type="Rhea" id="RHEA:24020"/>
        <dbReference type="ChEBI" id="CHEBI:29806"/>
        <dbReference type="ChEBI" id="CHEBI:32682"/>
        <dbReference type="ChEBI" id="CHEBI:57472"/>
        <dbReference type="EC" id="4.3.2.1"/>
    </reaction>
</comment>
<protein>
    <recommendedName>
        <fullName evidence="3">argininosuccinate lyase</fullName>
        <ecNumber evidence="3">4.3.2.1</ecNumber>
    </recommendedName>
</protein>
<gene>
    <name evidence="8" type="ORF">ADH67_07935</name>
</gene>
<dbReference type="GO" id="GO:0005829">
    <property type="term" value="C:cytosol"/>
    <property type="evidence" value="ECO:0007669"/>
    <property type="project" value="TreeGrafter"/>
</dbReference>
<dbReference type="Pfam" id="PF14698">
    <property type="entry name" value="ASL_C2"/>
    <property type="match status" value="1"/>
</dbReference>
<evidence type="ECO:0000313" key="9">
    <source>
        <dbReference type="Proteomes" id="UP000214610"/>
    </source>
</evidence>
<feature type="domain" description="Fumarate lyase N-terminal" evidence="6">
    <location>
        <begin position="71"/>
        <end position="277"/>
    </location>
</feature>
<evidence type="ECO:0000256" key="4">
    <source>
        <dbReference type="ARBA" id="ARBA00022571"/>
    </source>
</evidence>
<reference evidence="9" key="1">
    <citation type="submission" date="2017-05" db="EMBL/GenBank/DDBJ databases">
        <title>Improved OligoMM genomes.</title>
        <authorList>
            <person name="Garzetti D."/>
        </authorList>
    </citation>
    <scope>NUCLEOTIDE SEQUENCE [LARGE SCALE GENOMIC DNA]</scope>
    <source>
        <strain evidence="9">YL45</strain>
    </source>
</reference>
<sequence>MAVRDEFFWLSKVNQATIVINSKLGLLPKPIAIEAARALREVIADGEKDPALRPKTYITFEPKMIAKSGPEITIMHAGRSSQDIHATYRAATLREKALEVADGLLTVMKTIEKLAIKHRGVVLPNYTNGVAAQPNAYSHYLIAFLYGFLRDFARLEEFYGRLNVCPMGSTVLNGTCWPLDRREMAKRLGFSGIAYNAFDATQVAQSDLPVEFSSIVTAIAIHITSFLTDLMVQYAQPRPWILLQEGGDNTYVSSAMPQKRNPGLVNNCRTEASEVIGQAQGVVFRAHNLETGMLDPKKQELHAALGNRAVNMLKLFNKVLNALVVDKERALEELNNDWTASQEVADVLMHEFGLPFRVGHHVASQMVSFARANKILPLDFPYEEMKRIYKEVIEKEYPSASSELPMSLERFKAALDPVAIINNRKTEGGPQPAEIEKMLQDVKDKNEKRTQWLEKQVTQINQSLQNLESEFNQIGE</sequence>
<dbReference type="Gene3D" id="1.10.275.10">
    <property type="entry name" value="Fumarase/aspartase (N-terminal domain)"/>
    <property type="match status" value="1"/>
</dbReference>
<evidence type="ECO:0000256" key="5">
    <source>
        <dbReference type="ARBA" id="ARBA00023239"/>
    </source>
</evidence>
<comment type="caution">
    <text evidence="8">The sequence shown here is derived from an EMBL/GenBank/DDBJ whole genome shotgun (WGS) entry which is preliminary data.</text>
</comment>
<evidence type="ECO:0000313" key="8">
    <source>
        <dbReference type="EMBL" id="OXE47701.1"/>
    </source>
</evidence>
<dbReference type="Gene3D" id="1.10.40.30">
    <property type="entry name" value="Fumarase/aspartase (C-terminal domain)"/>
    <property type="match status" value="1"/>
</dbReference>
<evidence type="ECO:0000259" key="6">
    <source>
        <dbReference type="Pfam" id="PF00206"/>
    </source>
</evidence>
<comment type="pathway">
    <text evidence="2">Amino-acid biosynthesis; L-arginine biosynthesis; L-arginine from L-ornithine and carbamoyl phosphate: step 3/3.</text>
</comment>
<dbReference type="InterPro" id="IPR000362">
    <property type="entry name" value="Fumarate_lyase_fam"/>
</dbReference>
<dbReference type="SUPFAM" id="SSF48557">
    <property type="entry name" value="L-aspartase-like"/>
    <property type="match status" value="1"/>
</dbReference>
<dbReference type="UniPathway" id="UPA00068">
    <property type="reaction ID" value="UER00114"/>
</dbReference>
<dbReference type="InterPro" id="IPR022761">
    <property type="entry name" value="Fumarate_lyase_N"/>
</dbReference>
<dbReference type="AlphaFoldDB" id="A0A227KIB6"/>
<accession>A0A227KIB6</accession>
<dbReference type="GO" id="GO:0042450">
    <property type="term" value="P:L-arginine biosynthetic process via ornithine"/>
    <property type="evidence" value="ECO:0007669"/>
    <property type="project" value="InterPro"/>
</dbReference>
<dbReference type="GO" id="GO:0004056">
    <property type="term" value="F:argininosuccinate lyase activity"/>
    <property type="evidence" value="ECO:0007669"/>
    <property type="project" value="UniProtKB-EC"/>
</dbReference>